<keyword evidence="4" id="KW-1185">Reference proteome</keyword>
<organism evidence="3 4">
    <name type="scientific">Bosea lathyri</name>
    <dbReference type="NCBI Taxonomy" id="1036778"/>
    <lineage>
        <taxon>Bacteria</taxon>
        <taxon>Pseudomonadati</taxon>
        <taxon>Pseudomonadota</taxon>
        <taxon>Alphaproteobacteria</taxon>
        <taxon>Hyphomicrobiales</taxon>
        <taxon>Boseaceae</taxon>
        <taxon>Bosea</taxon>
    </lineage>
</organism>
<feature type="chain" id="PRO_5009284390" evidence="2">
    <location>
        <begin position="25"/>
        <end position="106"/>
    </location>
</feature>
<dbReference type="EMBL" id="FNUY01000001">
    <property type="protein sequence ID" value="SEF55113.1"/>
    <property type="molecule type" value="Genomic_DNA"/>
</dbReference>
<sequence>MLTRKLAFAALTGVVLLSAAPAGAQYYDPYGRPPPPRYDYDRPPPPYGYDRPRYNDDRGYDRPYRARRFGDMCETSRGTCETRPTPVGSSCRCYIEGFGEKRGIIQ</sequence>
<keyword evidence="2" id="KW-0732">Signal</keyword>
<evidence type="ECO:0000256" key="2">
    <source>
        <dbReference type="SAM" id="SignalP"/>
    </source>
</evidence>
<evidence type="ECO:0000256" key="1">
    <source>
        <dbReference type="SAM" id="MobiDB-lite"/>
    </source>
</evidence>
<evidence type="ECO:0000313" key="4">
    <source>
        <dbReference type="Proteomes" id="UP000236743"/>
    </source>
</evidence>
<gene>
    <name evidence="3" type="ORF">SAMN04488115_101442</name>
</gene>
<name>A0A1H5SX00_9HYPH</name>
<feature type="compositionally biased region" description="Basic and acidic residues" evidence="1">
    <location>
        <begin position="50"/>
        <end position="61"/>
    </location>
</feature>
<evidence type="ECO:0000313" key="3">
    <source>
        <dbReference type="EMBL" id="SEF55113.1"/>
    </source>
</evidence>
<protein>
    <submittedName>
        <fullName evidence="3">Uncharacterized protein</fullName>
    </submittedName>
</protein>
<feature type="region of interest" description="Disordered" evidence="1">
    <location>
        <begin position="24"/>
        <end position="61"/>
    </location>
</feature>
<dbReference type="AlphaFoldDB" id="A0A1H5SX00"/>
<dbReference type="Proteomes" id="UP000236743">
    <property type="component" value="Unassembled WGS sequence"/>
</dbReference>
<feature type="signal peptide" evidence="2">
    <location>
        <begin position="1"/>
        <end position="24"/>
    </location>
</feature>
<proteinExistence type="predicted"/>
<accession>A0A1H5SX00</accession>
<dbReference type="OrthoDB" id="7998449at2"/>
<reference evidence="3 4" key="1">
    <citation type="submission" date="2016-10" db="EMBL/GenBank/DDBJ databases">
        <authorList>
            <person name="de Groot N.N."/>
        </authorList>
    </citation>
    <scope>NUCLEOTIDE SEQUENCE [LARGE SCALE GENOMIC DNA]</scope>
    <source>
        <strain evidence="3 4">DSM 26656</strain>
    </source>
</reference>
<feature type="compositionally biased region" description="Pro residues" evidence="1">
    <location>
        <begin position="31"/>
        <end position="47"/>
    </location>
</feature>
<dbReference type="RefSeq" id="WP_103870815.1">
    <property type="nucleotide sequence ID" value="NZ_FNUY01000001.1"/>
</dbReference>